<name>A0A6J7EY66_9ZZZZ</name>
<dbReference type="Pfam" id="PF26312">
    <property type="entry name" value="DUF8083"/>
    <property type="match status" value="1"/>
</dbReference>
<dbReference type="AlphaFoldDB" id="A0A6J7EY66"/>
<proteinExistence type="predicted"/>
<organism evidence="2">
    <name type="scientific">freshwater metagenome</name>
    <dbReference type="NCBI Taxonomy" id="449393"/>
    <lineage>
        <taxon>unclassified sequences</taxon>
        <taxon>metagenomes</taxon>
        <taxon>ecological metagenomes</taxon>
    </lineage>
</organism>
<protein>
    <submittedName>
        <fullName evidence="2">Unannotated protein</fullName>
    </submittedName>
</protein>
<dbReference type="EMBL" id="CAFBLZ010000108">
    <property type="protein sequence ID" value="CAB4888417.1"/>
    <property type="molecule type" value="Genomic_DNA"/>
</dbReference>
<accession>A0A6J7EY66</accession>
<sequence>MQRLIAPTYFANVADGAHILDLEDVRYVSPWSTATRSWAAYDNFTGSMPSTVTKYFFTPAIEELITSGADYIDNKVPHILTETWMIPPRWFSLFTPDERMRGADSNGAFSIARTKIANAKTRCMFTHDTVVNAFGSGGIEEEIQDLHDWMDMFHPKSLVELDYGGLADYLNIALAELGGIEADSSIEDIHESLAGLAANDGATAGIGYERLITRWRKVAAFEQAS</sequence>
<feature type="domain" description="DUF8083" evidence="1">
    <location>
        <begin position="14"/>
        <end position="222"/>
    </location>
</feature>
<evidence type="ECO:0000313" key="2">
    <source>
        <dbReference type="EMBL" id="CAB4888417.1"/>
    </source>
</evidence>
<reference evidence="2" key="1">
    <citation type="submission" date="2020-05" db="EMBL/GenBank/DDBJ databases">
        <authorList>
            <person name="Chiriac C."/>
            <person name="Salcher M."/>
            <person name="Ghai R."/>
            <person name="Kavagutti S V."/>
        </authorList>
    </citation>
    <scope>NUCLEOTIDE SEQUENCE</scope>
</reference>
<evidence type="ECO:0000259" key="1">
    <source>
        <dbReference type="Pfam" id="PF26312"/>
    </source>
</evidence>
<gene>
    <name evidence="2" type="ORF">UFOPK3482_01066</name>
</gene>
<dbReference type="InterPro" id="IPR058396">
    <property type="entry name" value="DUF8083"/>
</dbReference>